<feature type="domain" description="HTH CENPB-type" evidence="5">
    <location>
        <begin position="90"/>
        <end position="161"/>
    </location>
</feature>
<dbReference type="PROSITE" id="PS51253">
    <property type="entry name" value="HTH_CENPB"/>
    <property type="match status" value="1"/>
</dbReference>
<dbReference type="PANTHER" id="PTHR19303:SF73">
    <property type="entry name" value="PROTEIN PDC2"/>
    <property type="match status" value="1"/>
</dbReference>
<protein>
    <submittedName>
        <fullName evidence="6">Major centromere autoantigen B</fullName>
    </submittedName>
</protein>
<evidence type="ECO:0000313" key="6">
    <source>
        <dbReference type="EMBL" id="GFU09473.1"/>
    </source>
</evidence>
<organism evidence="6 7">
    <name type="scientific">Nephila pilipes</name>
    <name type="common">Giant wood spider</name>
    <name type="synonym">Nephila maculata</name>
    <dbReference type="NCBI Taxonomy" id="299642"/>
    <lineage>
        <taxon>Eukaryota</taxon>
        <taxon>Metazoa</taxon>
        <taxon>Ecdysozoa</taxon>
        <taxon>Arthropoda</taxon>
        <taxon>Chelicerata</taxon>
        <taxon>Arachnida</taxon>
        <taxon>Araneae</taxon>
        <taxon>Araneomorphae</taxon>
        <taxon>Entelegynae</taxon>
        <taxon>Araneoidea</taxon>
        <taxon>Nephilidae</taxon>
        <taxon>Nephila</taxon>
    </lineage>
</organism>
<dbReference type="OrthoDB" id="6430677at2759"/>
<dbReference type="AlphaFoldDB" id="A0A8X6UFM4"/>
<evidence type="ECO:0000256" key="3">
    <source>
        <dbReference type="ARBA" id="ARBA00023242"/>
    </source>
</evidence>
<sequence>MRRCLLWCYKVYCAVVIKDAPLVSLTAREQNVLSLKEKGEIIEEADRCANLPKVKLAEKFNLATSTLATILGNREAILRTIAKCGAASSRRKNSRASPYQALEEKLLDWLIDRQEMKLPINSVVIREQAKVIAAELGIDQFTASSGWIDRFKNRHGLGNKAVFGESVAECKARRRIIKESFNEAGSSGTLNIYPNEDLNSERLKSLSSQDSQAQNTSTEVSNFTVPEIKVEITSDDESRIENAESQKVNSNYDYIIPNPLSDVLSDDQQLTVPKKRPRETETSSGTKKRPEKGIVVTSTESKAAVIEPTTSFAQTGPKVAEHPIETFFKSMAATVMTFPPELMAVAKYEVCKIISKLEIAALTQNTTNTMKEFTSDNSLSVRLASSSTVGRASNGCHEQVPCGEGHSFGS</sequence>
<proteinExistence type="predicted"/>
<dbReference type="Proteomes" id="UP000887013">
    <property type="component" value="Unassembled WGS sequence"/>
</dbReference>
<dbReference type="InterPro" id="IPR009057">
    <property type="entry name" value="Homeodomain-like_sf"/>
</dbReference>
<gene>
    <name evidence="6" type="primary">CENPB</name>
    <name evidence="6" type="ORF">NPIL_255191</name>
</gene>
<comment type="subcellular location">
    <subcellularLocation>
        <location evidence="1">Nucleus</location>
    </subcellularLocation>
</comment>
<dbReference type="InterPro" id="IPR007889">
    <property type="entry name" value="HTH_Psq"/>
</dbReference>
<dbReference type="EMBL" id="BMAW01028859">
    <property type="protein sequence ID" value="GFU09473.1"/>
    <property type="molecule type" value="Genomic_DNA"/>
</dbReference>
<keyword evidence="2" id="KW-0238">DNA-binding</keyword>
<dbReference type="SMART" id="SM00674">
    <property type="entry name" value="CENPB"/>
    <property type="match status" value="1"/>
</dbReference>
<dbReference type="Pfam" id="PF03221">
    <property type="entry name" value="HTH_Tnp_Tc5"/>
    <property type="match status" value="1"/>
</dbReference>
<dbReference type="PANTHER" id="PTHR19303">
    <property type="entry name" value="TRANSPOSON"/>
    <property type="match status" value="1"/>
</dbReference>
<keyword evidence="7" id="KW-1185">Reference proteome</keyword>
<evidence type="ECO:0000259" key="5">
    <source>
        <dbReference type="PROSITE" id="PS51253"/>
    </source>
</evidence>
<evidence type="ECO:0000256" key="1">
    <source>
        <dbReference type="ARBA" id="ARBA00004123"/>
    </source>
</evidence>
<evidence type="ECO:0000313" key="7">
    <source>
        <dbReference type="Proteomes" id="UP000887013"/>
    </source>
</evidence>
<reference evidence="6" key="1">
    <citation type="submission" date="2020-08" db="EMBL/GenBank/DDBJ databases">
        <title>Multicomponent nature underlies the extraordinary mechanical properties of spider dragline silk.</title>
        <authorList>
            <person name="Kono N."/>
            <person name="Nakamura H."/>
            <person name="Mori M."/>
            <person name="Yoshida Y."/>
            <person name="Ohtoshi R."/>
            <person name="Malay A.D."/>
            <person name="Moran D.A.P."/>
            <person name="Tomita M."/>
            <person name="Numata K."/>
            <person name="Arakawa K."/>
        </authorList>
    </citation>
    <scope>NUCLEOTIDE SEQUENCE</scope>
</reference>
<feature type="region of interest" description="Disordered" evidence="4">
    <location>
        <begin position="265"/>
        <end position="294"/>
    </location>
</feature>
<dbReference type="InterPro" id="IPR006600">
    <property type="entry name" value="HTH_CenpB_DNA-bd_dom"/>
</dbReference>
<accession>A0A8X6UFM4</accession>
<keyword evidence="3" id="KW-0539">Nucleus</keyword>
<evidence type="ECO:0000256" key="4">
    <source>
        <dbReference type="SAM" id="MobiDB-lite"/>
    </source>
</evidence>
<evidence type="ECO:0000256" key="2">
    <source>
        <dbReference type="ARBA" id="ARBA00023125"/>
    </source>
</evidence>
<dbReference type="GO" id="GO:0005634">
    <property type="term" value="C:nucleus"/>
    <property type="evidence" value="ECO:0007669"/>
    <property type="project" value="UniProtKB-SubCell"/>
</dbReference>
<dbReference type="InterPro" id="IPR050863">
    <property type="entry name" value="CenT-Element_Derived"/>
</dbReference>
<name>A0A8X6UFM4_NEPPI</name>
<dbReference type="GO" id="GO:0003677">
    <property type="term" value="F:DNA binding"/>
    <property type="evidence" value="ECO:0007669"/>
    <property type="project" value="UniProtKB-KW"/>
</dbReference>
<dbReference type="Pfam" id="PF04218">
    <property type="entry name" value="CENP-B_N"/>
    <property type="match status" value="1"/>
</dbReference>
<dbReference type="Gene3D" id="1.10.10.60">
    <property type="entry name" value="Homeodomain-like"/>
    <property type="match status" value="2"/>
</dbReference>
<comment type="caution">
    <text evidence="6">The sequence shown here is derived from an EMBL/GenBank/DDBJ whole genome shotgun (WGS) entry which is preliminary data.</text>
</comment>
<dbReference type="SUPFAM" id="SSF46689">
    <property type="entry name" value="Homeodomain-like"/>
    <property type="match status" value="2"/>
</dbReference>